<accession>A0ABT9P9F1</accession>
<proteinExistence type="predicted"/>
<sequence length="354" mass="38637">MTYIPKPGDRVRVARCTNSGVHNDSVGEFAYPEGPAFVVEMREDVFCIAAEVAPVFAVGQSITPEMGEPPVGSVVNVDGAELDRHRTSRVPSAWMTATGDHLSWDQVLLRAETSKVSVVLVSLPDAQTGEPESQRVRACDDSELGHAPGCVHFDSQWEPKPLNMPEPEGVGTVVEVQYSHNRVRLTRIDTDSLERWATGERVPRAWSAIQRDSVSVRVVGEPATQPQTREVPLNYLRDGDTVTIVFTYDMQAKGGLPLGDVLSYETAEALGLTESGLGQLTNARFTITRETKPLPIKPGSVGVATVRRVPGVRVVRVMGPDPLLWVSSVKCDGLLWHTSEDITDYEPLLDGEDS</sequence>
<evidence type="ECO:0000313" key="2">
    <source>
        <dbReference type="Proteomes" id="UP001235712"/>
    </source>
</evidence>
<organism evidence="1 2">
    <name type="scientific">Kineosporia succinea</name>
    <dbReference type="NCBI Taxonomy" id="84632"/>
    <lineage>
        <taxon>Bacteria</taxon>
        <taxon>Bacillati</taxon>
        <taxon>Actinomycetota</taxon>
        <taxon>Actinomycetes</taxon>
        <taxon>Kineosporiales</taxon>
        <taxon>Kineosporiaceae</taxon>
        <taxon>Kineosporia</taxon>
    </lineage>
</organism>
<comment type="caution">
    <text evidence="1">The sequence shown here is derived from an EMBL/GenBank/DDBJ whole genome shotgun (WGS) entry which is preliminary data.</text>
</comment>
<dbReference type="RefSeq" id="WP_307247423.1">
    <property type="nucleotide sequence ID" value="NZ_JAUSQZ010000001.1"/>
</dbReference>
<reference evidence="1 2" key="1">
    <citation type="submission" date="2023-07" db="EMBL/GenBank/DDBJ databases">
        <title>Sequencing the genomes of 1000 actinobacteria strains.</title>
        <authorList>
            <person name="Klenk H.-P."/>
        </authorList>
    </citation>
    <scope>NUCLEOTIDE SEQUENCE [LARGE SCALE GENOMIC DNA]</scope>
    <source>
        <strain evidence="1 2">DSM 44388</strain>
    </source>
</reference>
<gene>
    <name evidence="1" type="ORF">J2S57_005081</name>
</gene>
<protein>
    <submittedName>
        <fullName evidence="1">Uncharacterized protein</fullName>
    </submittedName>
</protein>
<dbReference type="EMBL" id="JAUSQZ010000001">
    <property type="protein sequence ID" value="MDP9829332.1"/>
    <property type="molecule type" value="Genomic_DNA"/>
</dbReference>
<evidence type="ECO:0000313" key="1">
    <source>
        <dbReference type="EMBL" id="MDP9829332.1"/>
    </source>
</evidence>
<name>A0ABT9P9F1_9ACTN</name>
<dbReference type="Proteomes" id="UP001235712">
    <property type="component" value="Unassembled WGS sequence"/>
</dbReference>
<keyword evidence="2" id="KW-1185">Reference proteome</keyword>